<dbReference type="EMBL" id="UINC01190348">
    <property type="protein sequence ID" value="SVE04472.1"/>
    <property type="molecule type" value="Genomic_DNA"/>
</dbReference>
<accession>A0A383A9S1</accession>
<gene>
    <name evidence="1" type="ORF">METZ01_LOCUS457326</name>
</gene>
<name>A0A383A9S1_9ZZZZ</name>
<organism evidence="1">
    <name type="scientific">marine metagenome</name>
    <dbReference type="NCBI Taxonomy" id="408172"/>
    <lineage>
        <taxon>unclassified sequences</taxon>
        <taxon>metagenomes</taxon>
        <taxon>ecological metagenomes</taxon>
    </lineage>
</organism>
<evidence type="ECO:0000313" key="1">
    <source>
        <dbReference type="EMBL" id="SVE04472.1"/>
    </source>
</evidence>
<reference evidence="1" key="1">
    <citation type="submission" date="2018-05" db="EMBL/GenBank/DDBJ databases">
        <authorList>
            <person name="Lanie J.A."/>
            <person name="Ng W.-L."/>
            <person name="Kazmierczak K.M."/>
            <person name="Andrzejewski T.M."/>
            <person name="Davidsen T.M."/>
            <person name="Wayne K.J."/>
            <person name="Tettelin H."/>
            <person name="Glass J.I."/>
            <person name="Rusch D."/>
            <person name="Podicherti R."/>
            <person name="Tsui H.-C.T."/>
            <person name="Winkler M.E."/>
        </authorList>
    </citation>
    <scope>NUCLEOTIDE SEQUENCE</scope>
</reference>
<feature type="non-terminal residue" evidence="1">
    <location>
        <position position="79"/>
    </location>
</feature>
<proteinExistence type="predicted"/>
<dbReference type="AlphaFoldDB" id="A0A383A9S1"/>
<protein>
    <submittedName>
        <fullName evidence="1">Uncharacterized protein</fullName>
    </submittedName>
</protein>
<feature type="non-terminal residue" evidence="1">
    <location>
        <position position="1"/>
    </location>
</feature>
<sequence length="79" mass="9151">RCWVMGSICRCRPPGWGPRTSPIFWNAFPALLFLSALPRLMESRSPAIPRECASTKTLFRPEWQCMRPSRCRNSPRIQS</sequence>